<dbReference type="EMBL" id="QTSX02006371">
    <property type="protein sequence ID" value="KAJ9055793.1"/>
    <property type="molecule type" value="Genomic_DNA"/>
</dbReference>
<sequence>MIGHVFGIMALAGLAQCRTRLMQEGDIISDGSYSPNVIGGNEVKPAFKYPWVVSLQWKGNHVCGGTLIKADMVLTAAHCSTGSQGEFMVAVHRHNLAKSLTDEGAEIFKVLNRYVHESYNAMSNFNDVALWKLSGSYSGKFQPVVMDDGKASVAGTSVFGIGWGRVRVDGPLSPVLMQVEVPITNPDICINAMKEQGYTISTELQVCAGAPEGGKDTCQGDSGGPLVAIKENGPVLVGITSFGISCALPNLPGIYTRISGVRGWIESKMADATALSKQHSNTRKRKPSPRKPGPHKLVSCKPHLKQRRNSTLIRPLHIIN</sequence>
<protein>
    <submittedName>
        <fullName evidence="1">Enteropeptidase</fullName>
        <ecNumber evidence="1">3.4.21.9</ecNumber>
    </submittedName>
</protein>
<keyword evidence="1" id="KW-0378">Hydrolase</keyword>
<comment type="caution">
    <text evidence="1">The sequence shown here is derived from an EMBL/GenBank/DDBJ whole genome shotgun (WGS) entry which is preliminary data.</text>
</comment>
<keyword evidence="2" id="KW-1185">Reference proteome</keyword>
<dbReference type="EC" id="3.4.21.9" evidence="1"/>
<evidence type="ECO:0000313" key="1">
    <source>
        <dbReference type="EMBL" id="KAJ9055793.1"/>
    </source>
</evidence>
<gene>
    <name evidence="1" type="primary">TMPRSS15_6</name>
    <name evidence="1" type="ORF">DSO57_1039534</name>
</gene>
<proteinExistence type="predicted"/>
<reference evidence="1" key="1">
    <citation type="submission" date="2022-04" db="EMBL/GenBank/DDBJ databases">
        <title>Genome of the entomopathogenic fungus Entomophthora muscae.</title>
        <authorList>
            <person name="Elya C."/>
            <person name="Lovett B.R."/>
            <person name="Lee E."/>
            <person name="Macias A.M."/>
            <person name="Hajek A.E."/>
            <person name="De Bivort B.L."/>
            <person name="Kasson M.T."/>
            <person name="De Fine Licht H.H."/>
            <person name="Stajich J.E."/>
        </authorList>
    </citation>
    <scope>NUCLEOTIDE SEQUENCE</scope>
    <source>
        <strain evidence="1">Berkeley</strain>
    </source>
</reference>
<dbReference type="Proteomes" id="UP001165960">
    <property type="component" value="Unassembled WGS sequence"/>
</dbReference>
<evidence type="ECO:0000313" key="2">
    <source>
        <dbReference type="Proteomes" id="UP001165960"/>
    </source>
</evidence>
<organism evidence="1 2">
    <name type="scientific">Entomophthora muscae</name>
    <dbReference type="NCBI Taxonomy" id="34485"/>
    <lineage>
        <taxon>Eukaryota</taxon>
        <taxon>Fungi</taxon>
        <taxon>Fungi incertae sedis</taxon>
        <taxon>Zoopagomycota</taxon>
        <taxon>Entomophthoromycotina</taxon>
        <taxon>Entomophthoromycetes</taxon>
        <taxon>Entomophthorales</taxon>
        <taxon>Entomophthoraceae</taxon>
        <taxon>Entomophthora</taxon>
    </lineage>
</organism>
<name>A0ACC2S0K9_9FUNG</name>
<accession>A0ACC2S0K9</accession>